<dbReference type="InterPro" id="IPR036249">
    <property type="entry name" value="Thioredoxin-like_sf"/>
</dbReference>
<proteinExistence type="predicted"/>
<dbReference type="InterPro" id="IPR000866">
    <property type="entry name" value="AhpC/TSA"/>
</dbReference>
<evidence type="ECO:0000313" key="2">
    <source>
        <dbReference type="EMBL" id="PWN57944.1"/>
    </source>
</evidence>
<accession>A0A316W9G3</accession>
<dbReference type="GO" id="GO:0031397">
    <property type="term" value="P:negative regulation of protein ubiquitination"/>
    <property type="evidence" value="ECO:0007669"/>
    <property type="project" value="TreeGrafter"/>
</dbReference>
<evidence type="ECO:0000313" key="3">
    <source>
        <dbReference type="Proteomes" id="UP000236413"/>
    </source>
</evidence>
<dbReference type="AlphaFoldDB" id="A0A316W9G3"/>
<dbReference type="PANTHER" id="PTHR46472">
    <property type="entry name" value="NUCLEOREDOXIN"/>
    <property type="match status" value="1"/>
</dbReference>
<dbReference type="GO" id="GO:0004791">
    <property type="term" value="F:thioredoxin-disulfide reductase (NADPH) activity"/>
    <property type="evidence" value="ECO:0007669"/>
    <property type="project" value="TreeGrafter"/>
</dbReference>
<dbReference type="GO" id="GO:0030178">
    <property type="term" value="P:negative regulation of Wnt signaling pathway"/>
    <property type="evidence" value="ECO:0007669"/>
    <property type="project" value="TreeGrafter"/>
</dbReference>
<reference evidence="2 3" key="1">
    <citation type="submission" date="2018-04" db="EMBL/GenBank/DDBJ databases">
        <title>Chryseobacterium oncorhynchi 701B-08T from rainbow trout, and Chryseobacterium viscerum 687B-08T from diseased fish.</title>
        <authorList>
            <person name="Jeong J.-J."/>
            <person name="Lee Y.J."/>
            <person name="Pathiraja D."/>
            <person name="Park B."/>
            <person name="Choi I.-G."/>
            <person name="Kim K.D."/>
        </authorList>
    </citation>
    <scope>NUCLEOTIDE SEQUENCE [LARGE SCALE GENOMIC DNA]</scope>
    <source>
        <strain evidence="2 3">687B-08</strain>
    </source>
</reference>
<dbReference type="InterPro" id="IPR013766">
    <property type="entry name" value="Thioredoxin_domain"/>
</dbReference>
<comment type="caution">
    <text evidence="2">The sequence shown here is derived from an EMBL/GenBank/DDBJ whole genome shotgun (WGS) entry which is preliminary data.</text>
</comment>
<dbReference type="EMBL" id="PPEG02000016">
    <property type="protein sequence ID" value="PWN57944.1"/>
    <property type="molecule type" value="Genomic_DNA"/>
</dbReference>
<organism evidence="2 3">
    <name type="scientific">Chryseobacterium viscerum</name>
    <dbReference type="NCBI Taxonomy" id="1037377"/>
    <lineage>
        <taxon>Bacteria</taxon>
        <taxon>Pseudomonadati</taxon>
        <taxon>Bacteroidota</taxon>
        <taxon>Flavobacteriia</taxon>
        <taxon>Flavobacteriales</taxon>
        <taxon>Weeksellaceae</taxon>
        <taxon>Chryseobacterium group</taxon>
        <taxon>Chryseobacterium</taxon>
    </lineage>
</organism>
<dbReference type="PROSITE" id="PS51352">
    <property type="entry name" value="THIOREDOXIN_2"/>
    <property type="match status" value="1"/>
</dbReference>
<dbReference type="SUPFAM" id="SSF52833">
    <property type="entry name" value="Thioredoxin-like"/>
    <property type="match status" value="1"/>
</dbReference>
<name>A0A316W9G3_9FLAO</name>
<dbReference type="RefSeq" id="WP_109739349.1">
    <property type="nucleotide sequence ID" value="NZ_PPEG02000016.1"/>
</dbReference>
<dbReference type="Proteomes" id="UP000236413">
    <property type="component" value="Unassembled WGS sequence"/>
</dbReference>
<sequence>MNKILYLLLFISSYSFSQKIEGRFKNLKNNEIVLSGYDGTKEKELVKATTDNDGRFMLNYPPNYIGAAMLQTKGIGSVIVLLNHENFTMQWENPQDFNTLTFTGSPENNAFAQGISINQETEQKLTGLKYLRPLYKNQTEKLKWLEDEIKIQDLVFENYFHSLSNQCYAGEYLKLRKLLVDMHLTQTRYKELSRVKEHEETFEKIDFTNVALWYSGLLKEILTDYYQLLENYKDEKIITEHCIESNNVWLKSLEKEASKLQEIAEFCFTMLEKKNLTKASEHIALAILNKKNCQLTDKQSNLFEQYRNLALGKIAPNINLKNKSTLKDLKNKYKLVVFGASWCPNCQNDYPSLSGKYKKLKETHDLETIYVSIDTEKVAFENYYKEAPFKMYFDGKGWDTQAAKDYHVFATPTYFLLDKEMKIIAKPKNPEELEGWLMNIN</sequence>
<feature type="domain" description="Thioredoxin" evidence="1">
    <location>
        <begin position="309"/>
        <end position="441"/>
    </location>
</feature>
<gene>
    <name evidence="2" type="ORF">C1634_025160</name>
</gene>
<dbReference type="CDD" id="cd02966">
    <property type="entry name" value="TlpA_like_family"/>
    <property type="match status" value="1"/>
</dbReference>
<dbReference type="Gene3D" id="3.40.30.10">
    <property type="entry name" value="Glutaredoxin"/>
    <property type="match status" value="1"/>
</dbReference>
<protein>
    <recommendedName>
        <fullName evidence="1">Thioredoxin domain-containing protein</fullName>
    </recommendedName>
</protein>
<evidence type="ECO:0000259" key="1">
    <source>
        <dbReference type="PROSITE" id="PS51352"/>
    </source>
</evidence>
<dbReference type="PANTHER" id="PTHR46472:SF1">
    <property type="entry name" value="NUCLEOREDOXIN"/>
    <property type="match status" value="1"/>
</dbReference>
<dbReference type="Pfam" id="PF00578">
    <property type="entry name" value="AhpC-TSA"/>
    <property type="match status" value="1"/>
</dbReference>